<evidence type="ECO:0000313" key="2">
    <source>
        <dbReference type="EMBL" id="ECZ8877850.1"/>
    </source>
</evidence>
<gene>
    <name evidence="2" type="primary">pduQ</name>
    <name evidence="2" type="ORF">AYO59_22245</name>
</gene>
<dbReference type="InterPro" id="IPR056798">
    <property type="entry name" value="ADH_Fe_C"/>
</dbReference>
<comment type="caution">
    <text evidence="2">The sequence shown here is derived from an EMBL/GenBank/DDBJ whole genome shotgun (WGS) entry which is preliminary data.</text>
</comment>
<feature type="domain" description="Fe-containing alcohol dehydrogenase-like C-terminal" evidence="1">
    <location>
        <begin position="1"/>
        <end position="119"/>
    </location>
</feature>
<dbReference type="Gene3D" id="1.20.1090.10">
    <property type="entry name" value="Dehydroquinate synthase-like - alpha domain"/>
    <property type="match status" value="1"/>
</dbReference>
<dbReference type="PANTHER" id="PTHR11496">
    <property type="entry name" value="ALCOHOL DEHYDROGENASE"/>
    <property type="match status" value="1"/>
</dbReference>
<name>A0A625L475_SALIN</name>
<evidence type="ECO:0000259" key="1">
    <source>
        <dbReference type="Pfam" id="PF25137"/>
    </source>
</evidence>
<dbReference type="EMBL" id="AALIFF010000038">
    <property type="protein sequence ID" value="ECZ8877850.1"/>
    <property type="molecule type" value="Genomic_DNA"/>
</dbReference>
<reference evidence="2" key="1">
    <citation type="submission" date="2018-07" db="EMBL/GenBank/DDBJ databases">
        <authorList>
            <consortium name="NARMS: The National Antimicrobial Resistance Monitoring System"/>
        </authorList>
    </citation>
    <scope>NUCLEOTIDE SEQUENCE</scope>
    <source>
        <strain evidence="2">FSIS1605484</strain>
    </source>
</reference>
<dbReference type="SUPFAM" id="SSF56796">
    <property type="entry name" value="Dehydroquinate synthase-like"/>
    <property type="match status" value="1"/>
</dbReference>
<dbReference type="GO" id="GO:0004022">
    <property type="term" value="F:alcohol dehydrogenase (NAD+) activity"/>
    <property type="evidence" value="ECO:0007669"/>
    <property type="project" value="TreeGrafter"/>
</dbReference>
<dbReference type="AlphaFoldDB" id="A0A625L475"/>
<accession>A0A625L475</accession>
<sequence>LGGQFHLPHGLANALLLTTVIRFNAGVPRAAKRYARLAKACGFCPAEANDIAAINALIQQIELLKQRCALPSLAVALKEGRSNFSARIPAMVQAALADVTLRTNPRPASAEEIRELLEELL</sequence>
<dbReference type="PANTHER" id="PTHR11496:SF83">
    <property type="entry name" value="HYDROXYACID-OXOACID TRANSHYDROGENASE, MITOCHONDRIAL"/>
    <property type="match status" value="1"/>
</dbReference>
<organism evidence="2">
    <name type="scientific">Salmonella infantis</name>
    <dbReference type="NCBI Taxonomy" id="595"/>
    <lineage>
        <taxon>Bacteria</taxon>
        <taxon>Pseudomonadati</taxon>
        <taxon>Pseudomonadota</taxon>
        <taxon>Gammaproteobacteria</taxon>
        <taxon>Enterobacterales</taxon>
        <taxon>Enterobacteriaceae</taxon>
        <taxon>Salmonella</taxon>
    </lineage>
</organism>
<protein>
    <submittedName>
        <fullName evidence="2">1-propanol dehydrogenase PduQ</fullName>
    </submittedName>
</protein>
<dbReference type="InterPro" id="IPR039697">
    <property type="entry name" value="Alcohol_dehydrogenase_Fe"/>
</dbReference>
<dbReference type="Pfam" id="PF25137">
    <property type="entry name" value="ADH_Fe_C"/>
    <property type="match status" value="1"/>
</dbReference>
<feature type="non-terminal residue" evidence="2">
    <location>
        <position position="1"/>
    </location>
</feature>
<proteinExistence type="predicted"/>